<accession>A0A809RLU1</accession>
<protein>
    <submittedName>
        <fullName evidence="2">Uncharacterized protein</fullName>
    </submittedName>
</protein>
<feature type="compositionally biased region" description="Polar residues" evidence="1">
    <location>
        <begin position="1"/>
        <end position="11"/>
    </location>
</feature>
<geneLocation type="plasmid" evidence="3">
    <name>sgtm_pl1 dna</name>
</geneLocation>
<sequence length="255" mass="28901">MNNNIESNLSTAREKFKATGKSPKAVGREKEIAALLWVYRFGFSSKKIVDSLNMTTTTGLSNRLVKKELLVETKTASGSPPTFLTLSRAGLEIATSHSNQLLNYQLDPYRSRQDHFRHDLFIQKTALKAIKNGHTFLTESELAEKSVAGEKQFDLIIIMSDKRTVGVEIELSAKWERDLDFFVRGCSLSIKNKKVDLIQIVSDSKAILNRYQKALSPSATYAKWTKNSNGKWVKENDYLVGEEVENKIFYELIEV</sequence>
<dbReference type="RefSeq" id="WP_162086418.1">
    <property type="nucleotide sequence ID" value="NZ_AP021882.1"/>
</dbReference>
<dbReference type="EMBL" id="AP021882">
    <property type="protein sequence ID" value="BBP02526.1"/>
    <property type="molecule type" value="Genomic_DNA"/>
</dbReference>
<reference evidence="3" key="1">
    <citation type="submission" date="2019-11" db="EMBL/GenBank/DDBJ databases">
        <title>Isolation and characterization of a novel species in the genus Sulfuriferula.</title>
        <authorList>
            <person name="Mochizuki J."/>
            <person name="Kojima H."/>
            <person name="Fukui M."/>
        </authorList>
    </citation>
    <scope>NUCLEOTIDE SEQUENCE [LARGE SCALE GENOMIC DNA]</scope>
    <source>
        <strain evidence="3">SGTM</strain>
        <plasmid evidence="3">sgtm_pl1 dna</plasmid>
    </source>
</reference>
<feature type="region of interest" description="Disordered" evidence="1">
    <location>
        <begin position="1"/>
        <end position="23"/>
    </location>
</feature>
<evidence type="ECO:0000313" key="2">
    <source>
        <dbReference type="EMBL" id="BBP02526.1"/>
    </source>
</evidence>
<keyword evidence="2" id="KW-0614">Plasmid</keyword>
<gene>
    <name evidence="2" type="ORF">SFSGTM_32340</name>
</gene>
<dbReference type="KEGG" id="sniv:SFSGTM_32340"/>
<dbReference type="Proteomes" id="UP000463939">
    <property type="component" value="Plasmid SGTM_pl1"/>
</dbReference>
<dbReference type="AlphaFoldDB" id="A0A809RLU1"/>
<organism evidence="2 3">
    <name type="scientific">Sulfuriferula nivalis</name>
    <dbReference type="NCBI Taxonomy" id="2675298"/>
    <lineage>
        <taxon>Bacteria</taxon>
        <taxon>Pseudomonadati</taxon>
        <taxon>Pseudomonadota</taxon>
        <taxon>Betaproteobacteria</taxon>
        <taxon>Nitrosomonadales</taxon>
        <taxon>Sulfuricellaceae</taxon>
        <taxon>Sulfuriferula</taxon>
    </lineage>
</organism>
<proteinExistence type="predicted"/>
<name>A0A809RLU1_9PROT</name>
<evidence type="ECO:0000313" key="3">
    <source>
        <dbReference type="Proteomes" id="UP000463939"/>
    </source>
</evidence>
<evidence type="ECO:0000256" key="1">
    <source>
        <dbReference type="SAM" id="MobiDB-lite"/>
    </source>
</evidence>
<keyword evidence="3" id="KW-1185">Reference proteome</keyword>